<proteinExistence type="predicted"/>
<dbReference type="EMBL" id="BMAW01132850">
    <property type="protein sequence ID" value="GFU45589.1"/>
    <property type="molecule type" value="Genomic_DNA"/>
</dbReference>
<evidence type="ECO:0000313" key="1">
    <source>
        <dbReference type="EMBL" id="GFU45589.1"/>
    </source>
</evidence>
<gene>
    <name evidence="1" type="ORF">NPIL_368191</name>
</gene>
<dbReference type="Proteomes" id="UP000887013">
    <property type="component" value="Unassembled WGS sequence"/>
</dbReference>
<accession>A0A8X6USI1</accession>
<name>A0A8X6USI1_NEPPI</name>
<protein>
    <submittedName>
        <fullName evidence="1">Uncharacterized protein</fullName>
    </submittedName>
</protein>
<evidence type="ECO:0000313" key="2">
    <source>
        <dbReference type="Proteomes" id="UP000887013"/>
    </source>
</evidence>
<dbReference type="AlphaFoldDB" id="A0A8X6USI1"/>
<dbReference type="OrthoDB" id="10478726at2759"/>
<keyword evidence="2" id="KW-1185">Reference proteome</keyword>
<organism evidence="1 2">
    <name type="scientific">Nephila pilipes</name>
    <name type="common">Giant wood spider</name>
    <name type="synonym">Nephila maculata</name>
    <dbReference type="NCBI Taxonomy" id="299642"/>
    <lineage>
        <taxon>Eukaryota</taxon>
        <taxon>Metazoa</taxon>
        <taxon>Ecdysozoa</taxon>
        <taxon>Arthropoda</taxon>
        <taxon>Chelicerata</taxon>
        <taxon>Arachnida</taxon>
        <taxon>Araneae</taxon>
        <taxon>Araneomorphae</taxon>
        <taxon>Entelegynae</taxon>
        <taxon>Araneoidea</taxon>
        <taxon>Nephilidae</taxon>
        <taxon>Nephila</taxon>
    </lineage>
</organism>
<reference evidence="1" key="1">
    <citation type="submission" date="2020-08" db="EMBL/GenBank/DDBJ databases">
        <title>Multicomponent nature underlies the extraordinary mechanical properties of spider dragline silk.</title>
        <authorList>
            <person name="Kono N."/>
            <person name="Nakamura H."/>
            <person name="Mori M."/>
            <person name="Yoshida Y."/>
            <person name="Ohtoshi R."/>
            <person name="Malay A.D."/>
            <person name="Moran D.A.P."/>
            <person name="Tomita M."/>
            <person name="Numata K."/>
            <person name="Arakawa K."/>
        </authorList>
    </citation>
    <scope>NUCLEOTIDE SEQUENCE</scope>
</reference>
<sequence>MTLPLPKTEARKIPLLFPSLYREISKGKDWRLVRREVGHPPEKEGRGGSVNGKPLFVPVVLGWPVNLWSDEIR</sequence>
<comment type="caution">
    <text evidence="1">The sequence shown here is derived from an EMBL/GenBank/DDBJ whole genome shotgun (WGS) entry which is preliminary data.</text>
</comment>